<sequence length="195" mass="21009">MLQAECWKSRHSHNYLTAFVRRKIPEHSFPGVAGSPQTPSFTARLIQEGQTQTTSKSPYSTTTSTHSRATMSIVPPSLTQWTEEHLSAIFEATTSQDFEQAFDSFIAPDAVITVNGVTTSVAQYKQQLQGEGFLEASATVKYDGAVEAPSDAKAPTQAGSVGVFYEATFYSKLRVFGGAEASTATSSVNVNQSIP</sequence>
<dbReference type="Proteomes" id="UP000305948">
    <property type="component" value="Unassembled WGS sequence"/>
</dbReference>
<gene>
    <name evidence="2" type="ORF">OE88DRAFT_1223492</name>
</gene>
<feature type="region of interest" description="Disordered" evidence="1">
    <location>
        <begin position="48"/>
        <end position="69"/>
    </location>
</feature>
<evidence type="ECO:0000313" key="2">
    <source>
        <dbReference type="EMBL" id="TFK45344.1"/>
    </source>
</evidence>
<reference evidence="2 3" key="1">
    <citation type="journal article" date="2019" name="Nat. Ecol. Evol.">
        <title>Megaphylogeny resolves global patterns of mushroom evolution.</title>
        <authorList>
            <person name="Varga T."/>
            <person name="Krizsan K."/>
            <person name="Foldi C."/>
            <person name="Dima B."/>
            <person name="Sanchez-Garcia M."/>
            <person name="Sanchez-Ramirez S."/>
            <person name="Szollosi G.J."/>
            <person name="Szarkandi J.G."/>
            <person name="Papp V."/>
            <person name="Albert L."/>
            <person name="Andreopoulos W."/>
            <person name="Angelini C."/>
            <person name="Antonin V."/>
            <person name="Barry K.W."/>
            <person name="Bougher N.L."/>
            <person name="Buchanan P."/>
            <person name="Buyck B."/>
            <person name="Bense V."/>
            <person name="Catcheside P."/>
            <person name="Chovatia M."/>
            <person name="Cooper J."/>
            <person name="Damon W."/>
            <person name="Desjardin D."/>
            <person name="Finy P."/>
            <person name="Geml J."/>
            <person name="Haridas S."/>
            <person name="Hughes K."/>
            <person name="Justo A."/>
            <person name="Karasinski D."/>
            <person name="Kautmanova I."/>
            <person name="Kiss B."/>
            <person name="Kocsube S."/>
            <person name="Kotiranta H."/>
            <person name="LaButti K.M."/>
            <person name="Lechner B.E."/>
            <person name="Liimatainen K."/>
            <person name="Lipzen A."/>
            <person name="Lukacs Z."/>
            <person name="Mihaltcheva S."/>
            <person name="Morgado L.N."/>
            <person name="Niskanen T."/>
            <person name="Noordeloos M.E."/>
            <person name="Ohm R.A."/>
            <person name="Ortiz-Santana B."/>
            <person name="Ovrebo C."/>
            <person name="Racz N."/>
            <person name="Riley R."/>
            <person name="Savchenko A."/>
            <person name="Shiryaev A."/>
            <person name="Soop K."/>
            <person name="Spirin V."/>
            <person name="Szebenyi C."/>
            <person name="Tomsovsky M."/>
            <person name="Tulloss R.E."/>
            <person name="Uehling J."/>
            <person name="Grigoriev I.V."/>
            <person name="Vagvolgyi C."/>
            <person name="Papp T."/>
            <person name="Martin F.M."/>
            <person name="Miettinen O."/>
            <person name="Hibbett D.S."/>
            <person name="Nagy L.G."/>
        </authorList>
    </citation>
    <scope>NUCLEOTIDE SEQUENCE [LARGE SCALE GENOMIC DNA]</scope>
    <source>
        <strain evidence="2 3">OMC1185</strain>
    </source>
</reference>
<evidence type="ECO:0000313" key="3">
    <source>
        <dbReference type="Proteomes" id="UP000305948"/>
    </source>
</evidence>
<protein>
    <submittedName>
        <fullName evidence="2">Uncharacterized protein</fullName>
    </submittedName>
</protein>
<accession>A0A5C3MJ43</accession>
<evidence type="ECO:0000256" key="1">
    <source>
        <dbReference type="SAM" id="MobiDB-lite"/>
    </source>
</evidence>
<name>A0A5C3MJ43_9AGAM</name>
<dbReference type="EMBL" id="ML213546">
    <property type="protein sequence ID" value="TFK45344.1"/>
    <property type="molecule type" value="Genomic_DNA"/>
</dbReference>
<proteinExistence type="predicted"/>
<organism evidence="2 3">
    <name type="scientific">Heliocybe sulcata</name>
    <dbReference type="NCBI Taxonomy" id="5364"/>
    <lineage>
        <taxon>Eukaryota</taxon>
        <taxon>Fungi</taxon>
        <taxon>Dikarya</taxon>
        <taxon>Basidiomycota</taxon>
        <taxon>Agaricomycotina</taxon>
        <taxon>Agaricomycetes</taxon>
        <taxon>Gloeophyllales</taxon>
        <taxon>Gloeophyllaceae</taxon>
        <taxon>Heliocybe</taxon>
    </lineage>
</organism>
<feature type="compositionally biased region" description="Low complexity" evidence="1">
    <location>
        <begin position="51"/>
        <end position="67"/>
    </location>
</feature>
<keyword evidence="3" id="KW-1185">Reference proteome</keyword>
<dbReference type="OrthoDB" id="3188871at2759"/>
<dbReference type="AlphaFoldDB" id="A0A5C3MJ43"/>